<evidence type="ECO:0000256" key="4">
    <source>
        <dbReference type="PROSITE-ProRule" id="PRU00335"/>
    </source>
</evidence>
<evidence type="ECO:0000313" key="7">
    <source>
        <dbReference type="Proteomes" id="UP000645865"/>
    </source>
</evidence>
<dbReference type="PROSITE" id="PS50977">
    <property type="entry name" value="HTH_TETR_2"/>
    <property type="match status" value="1"/>
</dbReference>
<proteinExistence type="predicted"/>
<evidence type="ECO:0000259" key="5">
    <source>
        <dbReference type="PROSITE" id="PS50977"/>
    </source>
</evidence>
<dbReference type="SUPFAM" id="SSF46689">
    <property type="entry name" value="Homeodomain-like"/>
    <property type="match status" value="1"/>
</dbReference>
<dbReference type="GO" id="GO:0003700">
    <property type="term" value="F:DNA-binding transcription factor activity"/>
    <property type="evidence" value="ECO:0007669"/>
    <property type="project" value="TreeGrafter"/>
</dbReference>
<dbReference type="PANTHER" id="PTHR30055">
    <property type="entry name" value="HTH-TYPE TRANSCRIPTIONAL REGULATOR RUTR"/>
    <property type="match status" value="1"/>
</dbReference>
<dbReference type="Gene3D" id="1.10.357.10">
    <property type="entry name" value="Tetracycline Repressor, domain 2"/>
    <property type="match status" value="1"/>
</dbReference>
<dbReference type="AlphaFoldDB" id="A0A8I1JG89"/>
<dbReference type="Proteomes" id="UP000645865">
    <property type="component" value="Unassembled WGS sequence"/>
</dbReference>
<keyword evidence="3" id="KW-0804">Transcription</keyword>
<accession>A0A8I1JG89</accession>
<keyword evidence="2 4" id="KW-0238">DNA-binding</keyword>
<evidence type="ECO:0000256" key="1">
    <source>
        <dbReference type="ARBA" id="ARBA00023015"/>
    </source>
</evidence>
<name>A0A8I1JG89_9PSED</name>
<evidence type="ECO:0000313" key="6">
    <source>
        <dbReference type="EMBL" id="MBI6626704.1"/>
    </source>
</evidence>
<sequence>MTTLVQKESGVRARTRVAILEAARKLLPLNPSASIIDIAEASGVGRSTIHRYFRDRTELLEALARHVYCLSDEAIARARPESGPPAMALRRIIEEQFDLGPALDFIYNEGLVRQKPELYADLTAGEIQVADAIRRASKEDAAISFEWRERVFWTLLRLGAEVSAEGKARHEIIDAIMNTLTAGFITAD</sequence>
<protein>
    <submittedName>
        <fullName evidence="6">TetR/AcrR family transcriptional regulator</fullName>
    </submittedName>
</protein>
<feature type="DNA-binding region" description="H-T-H motif" evidence="4">
    <location>
        <begin position="34"/>
        <end position="53"/>
    </location>
</feature>
<organism evidence="6 7">
    <name type="scientific">Pseudomonas rhodesiae</name>
    <dbReference type="NCBI Taxonomy" id="76760"/>
    <lineage>
        <taxon>Bacteria</taxon>
        <taxon>Pseudomonadati</taxon>
        <taxon>Pseudomonadota</taxon>
        <taxon>Gammaproteobacteria</taxon>
        <taxon>Pseudomonadales</taxon>
        <taxon>Pseudomonadaceae</taxon>
        <taxon>Pseudomonas</taxon>
    </lineage>
</organism>
<evidence type="ECO:0000256" key="3">
    <source>
        <dbReference type="ARBA" id="ARBA00023163"/>
    </source>
</evidence>
<dbReference type="RefSeq" id="WP_034097730.1">
    <property type="nucleotide sequence ID" value="NZ_DAMAHQ010000002.1"/>
</dbReference>
<reference evidence="6" key="1">
    <citation type="submission" date="2020-12" db="EMBL/GenBank/DDBJ databases">
        <title>Comparative genomic insights into the epidemiology and virulence of plant pathogenic Pseudomonads from Turkey.</title>
        <authorList>
            <person name="Dillon M."/>
            <person name="Ruiz-Bedoya T."/>
            <person name="Bendalovic-Torma C."/>
            <person name="Guttman K.M."/>
            <person name="Kwak H."/>
            <person name="Middleton M.A."/>
            <person name="Wang P.W."/>
            <person name="Horuz S."/>
            <person name="Aysan Y."/>
            <person name="Guttman D.S."/>
        </authorList>
    </citation>
    <scope>NUCLEOTIDE SEQUENCE</scope>
    <source>
        <strain evidence="6">S5_IA_3a</strain>
    </source>
</reference>
<dbReference type="InterPro" id="IPR009057">
    <property type="entry name" value="Homeodomain-like_sf"/>
</dbReference>
<dbReference type="PANTHER" id="PTHR30055:SF234">
    <property type="entry name" value="HTH-TYPE TRANSCRIPTIONAL REGULATOR BETI"/>
    <property type="match status" value="1"/>
</dbReference>
<keyword evidence="1" id="KW-0805">Transcription regulation</keyword>
<dbReference type="GO" id="GO:0000976">
    <property type="term" value="F:transcription cis-regulatory region binding"/>
    <property type="evidence" value="ECO:0007669"/>
    <property type="project" value="TreeGrafter"/>
</dbReference>
<dbReference type="EMBL" id="JAEILH010000040">
    <property type="protein sequence ID" value="MBI6626704.1"/>
    <property type="molecule type" value="Genomic_DNA"/>
</dbReference>
<gene>
    <name evidence="6" type="ORF">YA0853_24025</name>
</gene>
<dbReference type="Pfam" id="PF00440">
    <property type="entry name" value="TetR_N"/>
    <property type="match status" value="1"/>
</dbReference>
<comment type="caution">
    <text evidence="6">The sequence shown here is derived from an EMBL/GenBank/DDBJ whole genome shotgun (WGS) entry which is preliminary data.</text>
</comment>
<dbReference type="InterPro" id="IPR050109">
    <property type="entry name" value="HTH-type_TetR-like_transc_reg"/>
</dbReference>
<evidence type="ECO:0000256" key="2">
    <source>
        <dbReference type="ARBA" id="ARBA00023125"/>
    </source>
</evidence>
<feature type="domain" description="HTH tetR-type" evidence="5">
    <location>
        <begin position="13"/>
        <end position="71"/>
    </location>
</feature>
<dbReference type="InterPro" id="IPR001647">
    <property type="entry name" value="HTH_TetR"/>
</dbReference>